<dbReference type="GO" id="GO:0005886">
    <property type="term" value="C:plasma membrane"/>
    <property type="evidence" value="ECO:0007669"/>
    <property type="project" value="UniProtKB-SubCell"/>
</dbReference>
<dbReference type="SUPFAM" id="SSF56112">
    <property type="entry name" value="Protein kinase-like (PK-like)"/>
    <property type="match status" value="1"/>
</dbReference>
<comment type="similarity">
    <text evidence="3 15">Belongs to the protein kinase superfamily. KdkA/RfaP family.</text>
</comment>
<comment type="catalytic activity">
    <reaction evidence="14 15">
        <text>an alpha-Kdo-(2-&gt;6)-lipid IVA + ATP = a 4-O-phospho-alpha-Kdo-(2-&gt;6)-lipid IVA + ADP + H(+)</text>
        <dbReference type="Rhea" id="RHEA:74271"/>
        <dbReference type="ChEBI" id="CHEBI:15378"/>
        <dbReference type="ChEBI" id="CHEBI:30616"/>
        <dbReference type="ChEBI" id="CHEBI:176428"/>
        <dbReference type="ChEBI" id="CHEBI:193140"/>
        <dbReference type="ChEBI" id="CHEBI:456216"/>
        <dbReference type="EC" id="2.7.1.166"/>
    </reaction>
</comment>
<evidence type="ECO:0000256" key="15">
    <source>
        <dbReference type="HAMAP-Rule" id="MF_00521"/>
    </source>
</evidence>
<dbReference type="Proteomes" id="UP000215148">
    <property type="component" value="Chromosome 1"/>
</dbReference>
<keyword evidence="7 15" id="KW-0808">Transferase</keyword>
<evidence type="ECO:0000256" key="1">
    <source>
        <dbReference type="ARBA" id="ARBA00004515"/>
    </source>
</evidence>
<dbReference type="NCBIfam" id="NF002475">
    <property type="entry name" value="PRK01723.1"/>
    <property type="match status" value="1"/>
</dbReference>
<dbReference type="GO" id="GO:0005524">
    <property type="term" value="F:ATP binding"/>
    <property type="evidence" value="ECO:0007669"/>
    <property type="project" value="UniProtKB-UniRule"/>
</dbReference>
<feature type="active site" evidence="15">
    <location>
        <position position="167"/>
    </location>
</feature>
<dbReference type="AlphaFoldDB" id="A0A223N0T0"/>
<sequence length="236" mass="27388">MIKQQQFGQSRICYDSEWISSPALALFDAQYWQQQDKVVGSATGRGTTWFVQLPKITAALRHYRRGGLFGKLVKDHYWFSDWSATRSFAEFDLLNGLREADVNVPRPIAACVTKKGLFYQADLLSERIANAQDLVTILQKHPISAELYQKIGIEIAKMHHVGVNHTDLNIHNILIDIQEKVWIIDFDKCYQQDGYIWKDDNLARLKRSFNKELVKRDIHWHSNDFQALLAGYESFQ</sequence>
<evidence type="ECO:0000256" key="13">
    <source>
        <dbReference type="ARBA" id="ARBA00029511"/>
    </source>
</evidence>
<keyword evidence="18" id="KW-1185">Reference proteome</keyword>
<comment type="pathway">
    <text evidence="2 15">Bacterial outer membrane biogenesis; LPS core biosynthesis.</text>
</comment>
<dbReference type="HAMAP" id="MF_00521">
    <property type="entry name" value="KDO_kinase"/>
    <property type="match status" value="1"/>
</dbReference>
<proteinExistence type="inferred from homology"/>
<dbReference type="GO" id="GO:0004672">
    <property type="term" value="F:protein kinase activity"/>
    <property type="evidence" value="ECO:0007669"/>
    <property type="project" value="InterPro"/>
</dbReference>
<keyword evidence="8 15" id="KW-0547">Nucleotide-binding</keyword>
<accession>A0A223N0T0</accession>
<dbReference type="UniPathway" id="UPA00958"/>
<keyword evidence="5 15" id="KW-1003">Cell membrane</keyword>
<evidence type="ECO:0000256" key="12">
    <source>
        <dbReference type="ARBA" id="ARBA00023136"/>
    </source>
</evidence>
<evidence type="ECO:0000256" key="4">
    <source>
        <dbReference type="ARBA" id="ARBA00011988"/>
    </source>
</evidence>
<evidence type="ECO:0000256" key="6">
    <source>
        <dbReference type="ARBA" id="ARBA00022519"/>
    </source>
</evidence>
<evidence type="ECO:0000313" key="17">
    <source>
        <dbReference type="EMBL" id="ASU23373.1"/>
    </source>
</evidence>
<dbReference type="Pfam" id="PF06293">
    <property type="entry name" value="Kdo"/>
    <property type="match status" value="1"/>
</dbReference>
<dbReference type="RefSeq" id="WP_094500692.1">
    <property type="nucleotide sequence ID" value="NZ_CAWNHI010000001.1"/>
</dbReference>
<dbReference type="EC" id="2.7.1.166" evidence="4 15"/>
<evidence type="ECO:0000256" key="2">
    <source>
        <dbReference type="ARBA" id="ARBA00004713"/>
    </source>
</evidence>
<evidence type="ECO:0000256" key="7">
    <source>
        <dbReference type="ARBA" id="ARBA00022679"/>
    </source>
</evidence>
<reference evidence="17 18" key="1">
    <citation type="submission" date="2017-08" db="EMBL/GenBank/DDBJ databases">
        <title>The Vibrio qinghaiensis sp.-Q67 is a luminous bacteria isolated firstly from Qinghai lake, Qinghai province, China, which has been proved to be very sensitive to detect environmental and food pollutants. Therefore, complete genome analysis of V. qinghaiensis sp.-Q67 highlights the potential application of this strain on detection of hazards in the contaminated environments.</title>
        <authorList>
            <person name="Gong L."/>
        </authorList>
    </citation>
    <scope>NUCLEOTIDE SEQUENCE [LARGE SCALE GENOMIC DNA]</scope>
    <source>
        <strain evidence="17 18">Q67</strain>
    </source>
</reference>
<evidence type="ECO:0000256" key="10">
    <source>
        <dbReference type="ARBA" id="ARBA00022840"/>
    </source>
</evidence>
<keyword evidence="6 15" id="KW-0997">Cell inner membrane</keyword>
<comment type="subcellular location">
    <subcellularLocation>
        <location evidence="1 15">Cell inner membrane</location>
        <topology evidence="1 15">Peripheral membrane protein</topology>
        <orientation evidence="1 15">Cytoplasmic side</orientation>
    </subcellularLocation>
</comment>
<keyword evidence="11 15" id="KW-0448">Lipopolysaccharide biosynthesis</keyword>
<evidence type="ECO:0000256" key="11">
    <source>
        <dbReference type="ARBA" id="ARBA00022985"/>
    </source>
</evidence>
<feature type="domain" description="Protein kinase" evidence="16">
    <location>
        <begin position="1"/>
        <end position="236"/>
    </location>
</feature>
<dbReference type="GO" id="GO:0009244">
    <property type="term" value="P:lipopolysaccharide core region biosynthetic process"/>
    <property type="evidence" value="ECO:0007669"/>
    <property type="project" value="UniProtKB-UniRule"/>
</dbReference>
<evidence type="ECO:0000259" key="16">
    <source>
        <dbReference type="PROSITE" id="PS50011"/>
    </source>
</evidence>
<organism evidence="17 18">
    <name type="scientific">Vibrio qinghaiensis</name>
    <dbReference type="NCBI Taxonomy" id="2025808"/>
    <lineage>
        <taxon>Bacteria</taxon>
        <taxon>Pseudomonadati</taxon>
        <taxon>Pseudomonadota</taxon>
        <taxon>Gammaproteobacteria</taxon>
        <taxon>Vibrionales</taxon>
        <taxon>Vibrionaceae</taxon>
        <taxon>Vibrio</taxon>
    </lineage>
</organism>
<protein>
    <recommendedName>
        <fullName evidence="13 15">3-deoxy-D-manno-octulosonic acid kinase</fullName>
        <shortName evidence="15">Kdo kinase</shortName>
        <ecNumber evidence="4 15">2.7.1.166</ecNumber>
    </recommendedName>
</protein>
<keyword evidence="12 15" id="KW-0472">Membrane</keyword>
<dbReference type="InterPro" id="IPR011009">
    <property type="entry name" value="Kinase-like_dom_sf"/>
</dbReference>
<comment type="function">
    <text evidence="15">Catalyzes the ATP-dependent phosphorylation of the 3-deoxy-D-manno-octulosonic acid (Kdo) residue in Kdo-lipid IV(A) at the 4-OH position.</text>
</comment>
<dbReference type="KEGG" id="vqi:CCZ37_12560"/>
<evidence type="ECO:0000256" key="3">
    <source>
        <dbReference type="ARBA" id="ARBA00010327"/>
    </source>
</evidence>
<evidence type="ECO:0000256" key="8">
    <source>
        <dbReference type="ARBA" id="ARBA00022741"/>
    </source>
</evidence>
<evidence type="ECO:0000256" key="14">
    <source>
        <dbReference type="ARBA" id="ARBA00034417"/>
    </source>
</evidence>
<dbReference type="Gene3D" id="1.10.510.10">
    <property type="entry name" value="Transferase(Phosphotransferase) domain 1"/>
    <property type="match status" value="1"/>
</dbReference>
<dbReference type="InterPro" id="IPR000719">
    <property type="entry name" value="Prot_kinase_dom"/>
</dbReference>
<name>A0A223N0T0_9VIBR</name>
<keyword evidence="9 15" id="KW-0418">Kinase</keyword>
<dbReference type="PROSITE" id="PS50011">
    <property type="entry name" value="PROTEIN_KINASE_DOM"/>
    <property type="match status" value="1"/>
</dbReference>
<dbReference type="EMBL" id="CP022741">
    <property type="protein sequence ID" value="ASU23373.1"/>
    <property type="molecule type" value="Genomic_DNA"/>
</dbReference>
<gene>
    <name evidence="15" type="primary">kdkA</name>
    <name evidence="17" type="ORF">CCZ37_12560</name>
</gene>
<evidence type="ECO:0000313" key="18">
    <source>
        <dbReference type="Proteomes" id="UP000215148"/>
    </source>
</evidence>
<evidence type="ECO:0000256" key="5">
    <source>
        <dbReference type="ARBA" id="ARBA00022475"/>
    </source>
</evidence>
<keyword evidence="10 15" id="KW-0067">ATP-binding</keyword>
<evidence type="ECO:0000256" key="9">
    <source>
        <dbReference type="ARBA" id="ARBA00022777"/>
    </source>
</evidence>
<dbReference type="InterPro" id="IPR022826">
    <property type="entry name" value="KDO_kinase"/>
</dbReference>